<dbReference type="InterPro" id="IPR011990">
    <property type="entry name" value="TPR-like_helical_dom_sf"/>
</dbReference>
<feature type="repeat" description="PPR" evidence="3">
    <location>
        <begin position="445"/>
        <end position="479"/>
    </location>
</feature>
<keyword evidence="5" id="KW-1185">Reference proteome</keyword>
<organism evidence="4 5">
    <name type="scientific">Psophocarpus tetragonolobus</name>
    <name type="common">Winged bean</name>
    <name type="synonym">Dolichos tetragonolobus</name>
    <dbReference type="NCBI Taxonomy" id="3891"/>
    <lineage>
        <taxon>Eukaryota</taxon>
        <taxon>Viridiplantae</taxon>
        <taxon>Streptophyta</taxon>
        <taxon>Embryophyta</taxon>
        <taxon>Tracheophyta</taxon>
        <taxon>Spermatophyta</taxon>
        <taxon>Magnoliopsida</taxon>
        <taxon>eudicotyledons</taxon>
        <taxon>Gunneridae</taxon>
        <taxon>Pentapetalae</taxon>
        <taxon>rosids</taxon>
        <taxon>fabids</taxon>
        <taxon>Fabales</taxon>
        <taxon>Fabaceae</taxon>
        <taxon>Papilionoideae</taxon>
        <taxon>50 kb inversion clade</taxon>
        <taxon>NPAAA clade</taxon>
        <taxon>indigoferoid/millettioid clade</taxon>
        <taxon>Phaseoleae</taxon>
        <taxon>Psophocarpus</taxon>
    </lineage>
</organism>
<dbReference type="InterPro" id="IPR002885">
    <property type="entry name" value="PPR_rpt"/>
</dbReference>
<dbReference type="Pfam" id="PF20431">
    <property type="entry name" value="E_motif"/>
    <property type="match status" value="1"/>
</dbReference>
<dbReference type="InterPro" id="IPR046848">
    <property type="entry name" value="E_motif"/>
</dbReference>
<evidence type="ECO:0000256" key="2">
    <source>
        <dbReference type="ARBA" id="ARBA00022737"/>
    </source>
</evidence>
<dbReference type="EMBL" id="JAYMYS010000006">
    <property type="protein sequence ID" value="KAK7390131.1"/>
    <property type="molecule type" value="Genomic_DNA"/>
</dbReference>
<dbReference type="NCBIfam" id="TIGR00756">
    <property type="entry name" value="PPR"/>
    <property type="match status" value="6"/>
</dbReference>
<feature type="repeat" description="PPR" evidence="3">
    <location>
        <begin position="582"/>
        <end position="616"/>
    </location>
</feature>
<feature type="repeat" description="PPR" evidence="3">
    <location>
        <begin position="212"/>
        <end position="246"/>
    </location>
</feature>
<dbReference type="FunFam" id="1.25.40.10:FF:003732">
    <property type="entry name" value="Uncharacterized protein"/>
    <property type="match status" value="1"/>
</dbReference>
<proteinExistence type="inferred from homology"/>
<accession>A0AAN9S7S4</accession>
<dbReference type="Pfam" id="PF13041">
    <property type="entry name" value="PPR_2"/>
    <property type="match status" value="4"/>
</dbReference>
<comment type="caution">
    <text evidence="4">The sequence shown here is derived from an EMBL/GenBank/DDBJ whole genome shotgun (WGS) entry which is preliminary data.</text>
</comment>
<dbReference type="InterPro" id="IPR046960">
    <property type="entry name" value="PPR_At4g14850-like_plant"/>
</dbReference>
<feature type="repeat" description="PPR" evidence="3">
    <location>
        <begin position="110"/>
        <end position="144"/>
    </location>
</feature>
<dbReference type="Proteomes" id="UP001386955">
    <property type="component" value="Unassembled WGS sequence"/>
</dbReference>
<dbReference type="FunFam" id="1.25.40.10:FF:000348">
    <property type="entry name" value="Pentatricopeptide repeat-containing protein chloroplastic"/>
    <property type="match status" value="1"/>
</dbReference>
<dbReference type="AlphaFoldDB" id="A0AAN9S7S4"/>
<feature type="repeat" description="PPR" evidence="3">
    <location>
        <begin position="480"/>
        <end position="515"/>
    </location>
</feature>
<reference evidence="4 5" key="1">
    <citation type="submission" date="2024-01" db="EMBL/GenBank/DDBJ databases">
        <title>The genomes of 5 underutilized Papilionoideae crops provide insights into root nodulation and disease resistanc.</title>
        <authorList>
            <person name="Jiang F."/>
        </authorList>
    </citation>
    <scope>NUCLEOTIDE SEQUENCE [LARGE SCALE GENOMIC DNA]</scope>
    <source>
        <strain evidence="4">DUOXIRENSHENG_FW03</strain>
        <tissue evidence="4">Leaves</tissue>
    </source>
</reference>
<evidence type="ECO:0000313" key="5">
    <source>
        <dbReference type="Proteomes" id="UP001386955"/>
    </source>
</evidence>
<evidence type="ECO:0000256" key="1">
    <source>
        <dbReference type="ARBA" id="ARBA00006643"/>
    </source>
</evidence>
<dbReference type="Gene3D" id="1.25.40.10">
    <property type="entry name" value="Tetratricopeptide repeat domain"/>
    <property type="match status" value="4"/>
</dbReference>
<dbReference type="PANTHER" id="PTHR47926:SF436">
    <property type="entry name" value="PENTATRICOPEPTIDE REPEAT-CONTAINING PROTEIN ELI1, CHLOROPLASTIC-LIKE ISOFORM X2"/>
    <property type="match status" value="1"/>
</dbReference>
<evidence type="ECO:0000313" key="4">
    <source>
        <dbReference type="EMBL" id="KAK7390131.1"/>
    </source>
</evidence>
<protein>
    <submittedName>
        <fullName evidence="4">Uncharacterized protein</fullName>
    </submittedName>
</protein>
<keyword evidence="2" id="KW-0677">Repeat</keyword>
<sequence length="673" mass="75821">MFFNKPRFRYPLKIPFLGPICCLHTRSLSPCVKPINWNTSHSFVRNNPLLSLLERCKSLVQLKQIQAQMIITGLIDNGFGASRLVAFCALSESRALEYCTKILYWIREPNVFSWNVTIRGFLESGDLEGAVLLYKRMLKCGVLRPDNHTYPLLLKACSCPSMNCAGFTILGHVLRFGFEFDIFVHNASITMLLSHGHLEAAYDVFNKSCVRDLVTWNAMITGCVRRGLANEAKKLYWEMEAEKVKPNEITMLGIISSCSQLQDLNLGREFHRYVEELGLELTIPLNNALIDMYVKCGDLLAARVLFDNMAHKTLVSWTIVILGYARFSFLDVARELLYKIPEKSVVPWNAIISGCVQAKNSKEALALFHEMQIMKIEPDEVTMVNCLSACSQLGALDVGIWIHHYIERHNLSLDVTLGTALVDMYAKCGNIARALQVFQDIPQRNCLTWTAIICGLALHGNACDAISYFSKMICSGLKPDEVTYLGVLSACCHGGLVEEGRKYFFQMSSKYNISPQLKHYSCMVDLLGRAGHLEEAEELINNMPIAADAAVWGALSFACRVHHNVLIGERAVLKLLEMDPQDSGIYVLLANLYREAKMWKEARNTWKIMKERGVEKTPGCSSIEINGIVHEFVARDVLHPQSEWIYECLVSLTKQLELVFSCDIPVNGDTLFS</sequence>
<dbReference type="Pfam" id="PF01535">
    <property type="entry name" value="PPR"/>
    <property type="match status" value="3"/>
</dbReference>
<dbReference type="GO" id="GO:0009451">
    <property type="term" value="P:RNA modification"/>
    <property type="evidence" value="ECO:0007669"/>
    <property type="project" value="InterPro"/>
</dbReference>
<comment type="similarity">
    <text evidence="1">Belongs to the PPR family. PCMP-H subfamily.</text>
</comment>
<dbReference type="PROSITE" id="PS51375">
    <property type="entry name" value="PPR"/>
    <property type="match status" value="6"/>
</dbReference>
<name>A0AAN9S7S4_PSOTE</name>
<dbReference type="GO" id="GO:0003729">
    <property type="term" value="F:mRNA binding"/>
    <property type="evidence" value="ECO:0007669"/>
    <property type="project" value="UniProtKB-ARBA"/>
</dbReference>
<evidence type="ECO:0000256" key="3">
    <source>
        <dbReference type="PROSITE-ProRule" id="PRU00708"/>
    </source>
</evidence>
<dbReference type="FunFam" id="1.25.40.10:FF:000690">
    <property type="entry name" value="Pentatricopeptide repeat-containing protein"/>
    <property type="match status" value="1"/>
</dbReference>
<feature type="repeat" description="PPR" evidence="3">
    <location>
        <begin position="344"/>
        <end position="378"/>
    </location>
</feature>
<gene>
    <name evidence="4" type="ORF">VNO78_25430</name>
</gene>
<dbReference type="PANTHER" id="PTHR47926">
    <property type="entry name" value="PENTATRICOPEPTIDE REPEAT-CONTAINING PROTEIN"/>
    <property type="match status" value="1"/>
</dbReference>